<dbReference type="InterPro" id="IPR036390">
    <property type="entry name" value="WH_DNA-bd_sf"/>
</dbReference>
<dbReference type="Gene3D" id="1.10.10.10">
    <property type="entry name" value="Winged helix-like DNA-binding domain superfamily/Winged helix DNA-binding domain"/>
    <property type="match status" value="1"/>
</dbReference>
<keyword evidence="7" id="KW-0805">Transcription regulation</keyword>
<accession>A0A086XS67</accession>
<comment type="function">
    <text evidence="12">In the presence of manganese, represses expression of mntH and mntS. Up-regulates expression of mntP.</text>
</comment>
<dbReference type="RefSeq" id="WP_036639268.1">
    <property type="nucleotide sequence ID" value="NZ_CAXYYU010000092.1"/>
</dbReference>
<keyword evidence="8" id="KW-0238">DNA-binding</keyword>
<evidence type="ECO:0000256" key="7">
    <source>
        <dbReference type="ARBA" id="ARBA00023015"/>
    </source>
</evidence>
<reference evidence="15 16" key="1">
    <citation type="submission" date="2014-03" db="EMBL/GenBank/DDBJ databases">
        <title>Genome of Paenirhodobacter enshiensis DW2-9.</title>
        <authorList>
            <person name="Wang D."/>
            <person name="Wang G."/>
        </authorList>
    </citation>
    <scope>NUCLEOTIDE SEQUENCE [LARGE SCALE GENOMIC DNA]</scope>
    <source>
        <strain evidence="15 16">DW2-9</strain>
    </source>
</reference>
<dbReference type="InterPro" id="IPR022687">
    <property type="entry name" value="HTH_DTXR"/>
</dbReference>
<proteinExistence type="inferred from homology"/>
<keyword evidence="6" id="KW-0678">Repressor</keyword>
<dbReference type="SUPFAM" id="SSF46785">
    <property type="entry name" value="Winged helix' DNA-binding domain"/>
    <property type="match status" value="1"/>
</dbReference>
<keyword evidence="10" id="KW-0804">Transcription</keyword>
<keyword evidence="11" id="KW-0464">Manganese</keyword>
<dbReference type="NCBIfam" id="NF008273">
    <property type="entry name" value="PRK11050.1"/>
    <property type="match status" value="1"/>
</dbReference>
<evidence type="ECO:0000256" key="3">
    <source>
        <dbReference type="ARBA" id="ARBA00011738"/>
    </source>
</evidence>
<evidence type="ECO:0000313" key="16">
    <source>
        <dbReference type="Proteomes" id="UP000028824"/>
    </source>
</evidence>
<comment type="caution">
    <text evidence="15">The sequence shown here is derived from an EMBL/GenBank/DDBJ whole genome shotgun (WGS) entry which is preliminary data.</text>
</comment>
<evidence type="ECO:0000256" key="4">
    <source>
        <dbReference type="ARBA" id="ARBA00022386"/>
    </source>
</evidence>
<dbReference type="EMBL" id="JFZB01000033">
    <property type="protein sequence ID" value="KFI24867.1"/>
    <property type="molecule type" value="Genomic_DNA"/>
</dbReference>
<evidence type="ECO:0000256" key="2">
    <source>
        <dbReference type="ARBA" id="ARBA00007871"/>
    </source>
</evidence>
<dbReference type="SMART" id="SM00529">
    <property type="entry name" value="HTH_DTXR"/>
    <property type="match status" value="1"/>
</dbReference>
<dbReference type="InterPro" id="IPR050536">
    <property type="entry name" value="DtxR_MntR_Metal-Reg"/>
</dbReference>
<dbReference type="InterPro" id="IPR001367">
    <property type="entry name" value="Fe_dep_repressor"/>
</dbReference>
<dbReference type="InterPro" id="IPR036421">
    <property type="entry name" value="Fe_dep_repressor_sf"/>
</dbReference>
<sequence>MRVTDQSISEPDLPCDAERFNQARAAQSVAVLEDYAEMIDDLIAEMGEARITDIASRMGVTNPTATKAVARMKREGLAVSRPYRGVFLTPEGVTLAARVRARHQVVLELLIALGVPAETARLDAEGMEHHVSDVTLKAFEAFLAAR</sequence>
<dbReference type="OrthoDB" id="9791355at2"/>
<comment type="subunit">
    <text evidence="3">Homodimer.</text>
</comment>
<evidence type="ECO:0000256" key="1">
    <source>
        <dbReference type="ARBA" id="ARBA00004496"/>
    </source>
</evidence>
<evidence type="ECO:0000259" key="14">
    <source>
        <dbReference type="PROSITE" id="PS50944"/>
    </source>
</evidence>
<dbReference type="AlphaFoldDB" id="A0A086XS67"/>
<dbReference type="PROSITE" id="PS50944">
    <property type="entry name" value="HTH_DTXR"/>
    <property type="match status" value="1"/>
</dbReference>
<dbReference type="Pfam" id="PF01325">
    <property type="entry name" value="Fe_dep_repress"/>
    <property type="match status" value="1"/>
</dbReference>
<evidence type="ECO:0000313" key="15">
    <source>
        <dbReference type="EMBL" id="KFI24867.1"/>
    </source>
</evidence>
<dbReference type="GO" id="GO:0046914">
    <property type="term" value="F:transition metal ion binding"/>
    <property type="evidence" value="ECO:0007669"/>
    <property type="project" value="InterPro"/>
</dbReference>
<dbReference type="Gene3D" id="1.10.60.10">
    <property type="entry name" value="Iron dependent repressor, metal binding and dimerisation domain"/>
    <property type="match status" value="1"/>
</dbReference>
<dbReference type="Pfam" id="PF02742">
    <property type="entry name" value="Fe_dep_repr_C"/>
    <property type="match status" value="1"/>
</dbReference>
<dbReference type="InterPro" id="IPR036388">
    <property type="entry name" value="WH-like_DNA-bd_sf"/>
</dbReference>
<protein>
    <recommendedName>
        <fullName evidence="4">Transcriptional regulator MntR</fullName>
    </recommendedName>
    <alternativeName>
        <fullName evidence="13">Manganese transport regulator</fullName>
    </alternativeName>
</protein>
<dbReference type="InterPro" id="IPR022689">
    <property type="entry name" value="Iron_dep_repressor"/>
</dbReference>
<feature type="domain" description="HTH dtxR-type" evidence="14">
    <location>
        <begin position="29"/>
        <end position="89"/>
    </location>
</feature>
<evidence type="ECO:0000256" key="5">
    <source>
        <dbReference type="ARBA" id="ARBA00022490"/>
    </source>
</evidence>
<dbReference type="STRING" id="1105367.CG50_07680"/>
<evidence type="ECO:0000256" key="12">
    <source>
        <dbReference type="ARBA" id="ARBA00025185"/>
    </source>
</evidence>
<keyword evidence="5" id="KW-0963">Cytoplasm</keyword>
<evidence type="ECO:0000256" key="13">
    <source>
        <dbReference type="ARBA" id="ARBA00032593"/>
    </source>
</evidence>
<dbReference type="eggNOG" id="COG1321">
    <property type="taxonomic scope" value="Bacteria"/>
</dbReference>
<dbReference type="GO" id="GO:0003700">
    <property type="term" value="F:DNA-binding transcription factor activity"/>
    <property type="evidence" value="ECO:0007669"/>
    <property type="project" value="InterPro"/>
</dbReference>
<dbReference type="Proteomes" id="UP000028824">
    <property type="component" value="Unassembled WGS sequence"/>
</dbReference>
<evidence type="ECO:0000256" key="9">
    <source>
        <dbReference type="ARBA" id="ARBA00023159"/>
    </source>
</evidence>
<comment type="similarity">
    <text evidence="2">Belongs to the DtxR/MntR family.</text>
</comment>
<evidence type="ECO:0000256" key="10">
    <source>
        <dbReference type="ARBA" id="ARBA00023163"/>
    </source>
</evidence>
<name>A0A086XS67_9RHOB</name>
<organism evidence="15 16">
    <name type="scientific">Paenirhodobacter enshiensis</name>
    <dbReference type="NCBI Taxonomy" id="1105367"/>
    <lineage>
        <taxon>Bacteria</taxon>
        <taxon>Pseudomonadati</taxon>
        <taxon>Pseudomonadota</taxon>
        <taxon>Alphaproteobacteria</taxon>
        <taxon>Rhodobacterales</taxon>
        <taxon>Rhodobacter group</taxon>
        <taxon>Paenirhodobacter</taxon>
    </lineage>
</organism>
<evidence type="ECO:0000256" key="11">
    <source>
        <dbReference type="ARBA" id="ARBA00023211"/>
    </source>
</evidence>
<keyword evidence="9" id="KW-0010">Activator</keyword>
<keyword evidence="16" id="KW-1185">Reference proteome</keyword>
<gene>
    <name evidence="15" type="ORF">CG50_07680</name>
</gene>
<dbReference type="GO" id="GO:0005737">
    <property type="term" value="C:cytoplasm"/>
    <property type="evidence" value="ECO:0007669"/>
    <property type="project" value="UniProtKB-SubCell"/>
</dbReference>
<comment type="subcellular location">
    <subcellularLocation>
        <location evidence="1">Cytoplasm</location>
    </subcellularLocation>
</comment>
<evidence type="ECO:0000256" key="6">
    <source>
        <dbReference type="ARBA" id="ARBA00022491"/>
    </source>
</evidence>
<dbReference type="GO" id="GO:0003677">
    <property type="term" value="F:DNA binding"/>
    <property type="evidence" value="ECO:0007669"/>
    <property type="project" value="UniProtKB-KW"/>
</dbReference>
<dbReference type="PANTHER" id="PTHR33238">
    <property type="entry name" value="IRON (METAL) DEPENDENT REPRESSOR, DTXR FAMILY"/>
    <property type="match status" value="1"/>
</dbReference>
<dbReference type="PANTHER" id="PTHR33238:SF11">
    <property type="entry name" value="TRANSCRIPTIONAL REGULATOR MNTR"/>
    <property type="match status" value="1"/>
</dbReference>
<dbReference type="GO" id="GO:0046983">
    <property type="term" value="F:protein dimerization activity"/>
    <property type="evidence" value="ECO:0007669"/>
    <property type="project" value="InterPro"/>
</dbReference>
<evidence type="ECO:0000256" key="8">
    <source>
        <dbReference type="ARBA" id="ARBA00023125"/>
    </source>
</evidence>